<sequence length="138" mass="15585">MLNFPILVGVILSVVACSLAYHTRAQERALHSSYDTCSEDLGIPLKEHYFERGFHGGLTADDPNAIPFIFCVMLRMDFVDCAGTINQQEVLDFFTDGHDITSLPGVIDECDKNKSGKTNAERSFSFYRCFFEQKKFVI</sequence>
<feature type="chain" id="PRO_5012298162" evidence="4">
    <location>
        <begin position="21"/>
        <end position="138"/>
    </location>
</feature>
<evidence type="ECO:0000313" key="5">
    <source>
        <dbReference type="EMBL" id="JAV30867.1"/>
    </source>
</evidence>
<dbReference type="InterPro" id="IPR036728">
    <property type="entry name" value="PBP_GOBP_sf"/>
</dbReference>
<dbReference type="EMBL" id="GFDL01004178">
    <property type="protein sequence ID" value="JAV30867.1"/>
    <property type="molecule type" value="Transcribed_RNA"/>
</dbReference>
<evidence type="ECO:0000256" key="4">
    <source>
        <dbReference type="SAM" id="SignalP"/>
    </source>
</evidence>
<evidence type="ECO:0000256" key="1">
    <source>
        <dbReference type="ARBA" id="ARBA00004613"/>
    </source>
</evidence>
<dbReference type="SUPFAM" id="SSF47565">
    <property type="entry name" value="Insect pheromone/odorant-binding proteins"/>
    <property type="match status" value="1"/>
</dbReference>
<dbReference type="AlphaFoldDB" id="A0A1Q3FTH2"/>
<proteinExistence type="inferred from homology"/>
<comment type="subcellular location">
    <subcellularLocation>
        <location evidence="1">Secreted</location>
    </subcellularLocation>
</comment>
<evidence type="ECO:0000256" key="2">
    <source>
        <dbReference type="ARBA" id="ARBA00008098"/>
    </source>
</evidence>
<dbReference type="CDD" id="cd23992">
    <property type="entry name" value="PBP_GOBP"/>
    <property type="match status" value="1"/>
</dbReference>
<accession>A0A1Q3FTH2</accession>
<name>A0A1Q3FTH2_CULTA</name>
<feature type="signal peptide" evidence="4">
    <location>
        <begin position="1"/>
        <end position="20"/>
    </location>
</feature>
<evidence type="ECO:0000256" key="3">
    <source>
        <dbReference type="ARBA" id="ARBA00022525"/>
    </source>
</evidence>
<reference evidence="5" key="1">
    <citation type="submission" date="2017-01" db="EMBL/GenBank/DDBJ databases">
        <title>A deep insight into the sialotranscriptome of adult male and female Cluex tarsalis mosquitoes.</title>
        <authorList>
            <person name="Ribeiro J.M."/>
            <person name="Moreira F."/>
            <person name="Bernard K.A."/>
            <person name="Calvo E."/>
        </authorList>
    </citation>
    <scope>NUCLEOTIDE SEQUENCE</scope>
    <source>
        <strain evidence="5">Kern County</strain>
        <tissue evidence="5">Salivary glands</tissue>
    </source>
</reference>
<keyword evidence="4" id="KW-0732">Signal</keyword>
<comment type="similarity">
    <text evidence="2">Belongs to the PBP/GOBP family.</text>
</comment>
<dbReference type="GO" id="GO:0005549">
    <property type="term" value="F:odorant binding"/>
    <property type="evidence" value="ECO:0007669"/>
    <property type="project" value="InterPro"/>
</dbReference>
<protein>
    <submittedName>
        <fullName evidence="5">Putative odorant-binding protein 56a</fullName>
    </submittedName>
</protein>
<dbReference type="InterPro" id="IPR006170">
    <property type="entry name" value="PBP/GOBP"/>
</dbReference>
<keyword evidence="3" id="KW-0964">Secreted</keyword>
<dbReference type="Gene3D" id="1.10.238.20">
    <property type="entry name" value="Pheromone/general odorant binding protein domain"/>
    <property type="match status" value="1"/>
</dbReference>
<organism evidence="5">
    <name type="scientific">Culex tarsalis</name>
    <name type="common">Encephalitis mosquito</name>
    <dbReference type="NCBI Taxonomy" id="7177"/>
    <lineage>
        <taxon>Eukaryota</taxon>
        <taxon>Metazoa</taxon>
        <taxon>Ecdysozoa</taxon>
        <taxon>Arthropoda</taxon>
        <taxon>Hexapoda</taxon>
        <taxon>Insecta</taxon>
        <taxon>Pterygota</taxon>
        <taxon>Neoptera</taxon>
        <taxon>Endopterygota</taxon>
        <taxon>Diptera</taxon>
        <taxon>Nematocera</taxon>
        <taxon>Culicoidea</taxon>
        <taxon>Culicidae</taxon>
        <taxon>Culicinae</taxon>
        <taxon>Culicini</taxon>
        <taxon>Culex</taxon>
        <taxon>Culex</taxon>
    </lineage>
</organism>
<dbReference type="Pfam" id="PF01395">
    <property type="entry name" value="PBP_GOBP"/>
    <property type="match status" value="1"/>
</dbReference>
<dbReference type="GO" id="GO:0005576">
    <property type="term" value="C:extracellular region"/>
    <property type="evidence" value="ECO:0007669"/>
    <property type="project" value="UniProtKB-SubCell"/>
</dbReference>